<dbReference type="EC" id="2.1.1.163" evidence="5"/>
<dbReference type="Pfam" id="PF01209">
    <property type="entry name" value="Ubie_methyltran"/>
    <property type="match status" value="1"/>
</dbReference>
<dbReference type="RefSeq" id="WP_420241158.1">
    <property type="nucleotide sequence ID" value="NZ_BOPV01000001.1"/>
</dbReference>
<comment type="caution">
    <text evidence="6">The sequence shown here is derived from an EMBL/GenBank/DDBJ whole genome shotgun (WGS) entry which is preliminary data.</text>
</comment>
<proteinExistence type="inferred from homology"/>
<keyword evidence="7" id="KW-1185">Reference proteome</keyword>
<feature type="binding site" evidence="5">
    <location>
        <position position="72"/>
    </location>
    <ligand>
        <name>S-adenosyl-L-methionine</name>
        <dbReference type="ChEBI" id="CHEBI:59789"/>
    </ligand>
</feature>
<dbReference type="InterPro" id="IPR004033">
    <property type="entry name" value="UbiE/COQ5_MeTrFase"/>
</dbReference>
<dbReference type="GO" id="GO:0009060">
    <property type="term" value="P:aerobic respiration"/>
    <property type="evidence" value="ECO:0007669"/>
    <property type="project" value="UniProtKB-UniRule"/>
</dbReference>
<dbReference type="GO" id="GO:0043770">
    <property type="term" value="F:demethylmenaquinone methyltransferase activity"/>
    <property type="evidence" value="ECO:0007669"/>
    <property type="project" value="UniProtKB-UniRule"/>
</dbReference>
<dbReference type="Proteomes" id="UP000681075">
    <property type="component" value="Unassembled WGS sequence"/>
</dbReference>
<reference evidence="6" key="1">
    <citation type="submission" date="2021-02" db="EMBL/GenBank/DDBJ databases">
        <title>Genome sequence of Rhodospirillales sp. strain TMPK1 isolated from soil.</title>
        <authorList>
            <person name="Nakai R."/>
            <person name="Kusada H."/>
            <person name="Tamaki H."/>
        </authorList>
    </citation>
    <scope>NUCLEOTIDE SEQUENCE</scope>
    <source>
        <strain evidence="6">TMPK1</strain>
    </source>
</reference>
<evidence type="ECO:0000313" key="7">
    <source>
        <dbReference type="Proteomes" id="UP000681075"/>
    </source>
</evidence>
<comment type="catalytic activity">
    <reaction evidence="5">
        <text>a 2-demethylmenaquinol + S-adenosyl-L-methionine = a menaquinol + S-adenosyl-L-homocysteine + H(+)</text>
        <dbReference type="Rhea" id="RHEA:42640"/>
        <dbReference type="Rhea" id="RHEA-COMP:9539"/>
        <dbReference type="Rhea" id="RHEA-COMP:9563"/>
        <dbReference type="ChEBI" id="CHEBI:15378"/>
        <dbReference type="ChEBI" id="CHEBI:18151"/>
        <dbReference type="ChEBI" id="CHEBI:55437"/>
        <dbReference type="ChEBI" id="CHEBI:57856"/>
        <dbReference type="ChEBI" id="CHEBI:59789"/>
        <dbReference type="EC" id="2.1.1.163"/>
    </reaction>
</comment>
<comment type="similarity">
    <text evidence="5">Belongs to the class I-like SAM-binding methyltransferase superfamily. MenG/UbiE family.</text>
</comment>
<evidence type="ECO:0000256" key="1">
    <source>
        <dbReference type="ARBA" id="ARBA00022428"/>
    </source>
</evidence>
<keyword evidence="5" id="KW-0831">Ubiquinone biosynthesis</keyword>
<gene>
    <name evidence="6" type="primary">menG</name>
    <name evidence="5" type="synonym">ubiE</name>
    <name evidence="6" type="ORF">TMPK1_04290</name>
</gene>
<dbReference type="GO" id="GO:0032259">
    <property type="term" value="P:methylation"/>
    <property type="evidence" value="ECO:0007669"/>
    <property type="project" value="UniProtKB-KW"/>
</dbReference>
<dbReference type="PANTHER" id="PTHR43591">
    <property type="entry name" value="METHYLTRANSFERASE"/>
    <property type="match status" value="1"/>
</dbReference>
<dbReference type="CDD" id="cd02440">
    <property type="entry name" value="AdoMet_MTases"/>
    <property type="match status" value="1"/>
</dbReference>
<evidence type="ECO:0000313" key="6">
    <source>
        <dbReference type="EMBL" id="GIL38192.1"/>
    </source>
</evidence>
<evidence type="ECO:0000256" key="2">
    <source>
        <dbReference type="ARBA" id="ARBA00022603"/>
    </source>
</evidence>
<keyword evidence="3 5" id="KW-0808">Transferase</keyword>
<dbReference type="EC" id="2.1.1.201" evidence="5"/>
<dbReference type="EMBL" id="BOPV01000001">
    <property type="protein sequence ID" value="GIL38192.1"/>
    <property type="molecule type" value="Genomic_DNA"/>
</dbReference>
<name>A0A8S8X8D8_9PROT</name>
<evidence type="ECO:0000256" key="5">
    <source>
        <dbReference type="HAMAP-Rule" id="MF_01813"/>
    </source>
</evidence>
<dbReference type="SUPFAM" id="SSF53335">
    <property type="entry name" value="S-adenosyl-L-methionine-dependent methyltransferases"/>
    <property type="match status" value="1"/>
</dbReference>
<dbReference type="PROSITE" id="PS51608">
    <property type="entry name" value="SAM_MT_UBIE"/>
    <property type="match status" value="1"/>
</dbReference>
<dbReference type="InterPro" id="IPR029063">
    <property type="entry name" value="SAM-dependent_MTases_sf"/>
</dbReference>
<comment type="pathway">
    <text evidence="5">Cofactor biosynthesis; ubiquinone biosynthesis.</text>
</comment>
<accession>A0A8S8X8D8</accession>
<dbReference type="GO" id="GO:0008425">
    <property type="term" value="F:2-methoxy-6-polyprenyl-1,4-benzoquinol methyltransferase activity"/>
    <property type="evidence" value="ECO:0007669"/>
    <property type="project" value="UniProtKB-UniRule"/>
</dbReference>
<dbReference type="PANTHER" id="PTHR43591:SF24">
    <property type="entry name" value="2-METHOXY-6-POLYPRENYL-1,4-BENZOQUINOL METHYLASE, MITOCHONDRIAL"/>
    <property type="match status" value="1"/>
</dbReference>
<feature type="binding site" evidence="5">
    <location>
        <position position="93"/>
    </location>
    <ligand>
        <name>S-adenosyl-L-methionine</name>
        <dbReference type="ChEBI" id="CHEBI:59789"/>
    </ligand>
</feature>
<dbReference type="HAMAP" id="MF_01813">
    <property type="entry name" value="MenG_UbiE_methyltr"/>
    <property type="match status" value="1"/>
</dbReference>
<dbReference type="AlphaFoldDB" id="A0A8S8X8D8"/>
<comment type="pathway">
    <text evidence="5">Quinol/quinone metabolism; menaquinone biosynthesis; menaquinol from 1,4-dihydroxy-2-naphthoate: step 2/2.</text>
</comment>
<comment type="function">
    <text evidence="5">Methyltransferase required for the conversion of demethylmenaquinol (DMKH2) to menaquinol (MKH2) and the conversion of 2-polyprenyl-6-methoxy-1,4-benzoquinol (DDMQH2) to 2-polyprenyl-3-methyl-6-methoxy-1,4-benzoquinol (DMQH2).</text>
</comment>
<dbReference type="GO" id="GO:0009234">
    <property type="term" value="P:menaquinone biosynthetic process"/>
    <property type="evidence" value="ECO:0007669"/>
    <property type="project" value="UniProtKB-UniRule"/>
</dbReference>
<evidence type="ECO:0000256" key="4">
    <source>
        <dbReference type="ARBA" id="ARBA00022691"/>
    </source>
</evidence>
<keyword evidence="4 5" id="KW-0949">S-adenosyl-L-methionine</keyword>
<dbReference type="Gene3D" id="3.40.50.150">
    <property type="entry name" value="Vaccinia Virus protein VP39"/>
    <property type="match status" value="1"/>
</dbReference>
<keyword evidence="2 5" id="KW-0489">Methyltransferase</keyword>
<protein>
    <recommendedName>
        <fullName evidence="5">Ubiquinone/menaquinone biosynthesis C-methyltransferase UbiE</fullName>
        <ecNumber evidence="5">2.1.1.163</ecNumber>
        <ecNumber evidence="5">2.1.1.201</ecNumber>
    </recommendedName>
    <alternativeName>
        <fullName evidence="5">2-methoxy-6-polyprenyl-1,4-benzoquinol methylase</fullName>
    </alternativeName>
    <alternativeName>
        <fullName evidence="5">Demethylmenaquinone methyltransferase</fullName>
    </alternativeName>
</protein>
<keyword evidence="1 5" id="KW-0474">Menaquinone biosynthesis</keyword>
<evidence type="ECO:0000256" key="3">
    <source>
        <dbReference type="ARBA" id="ARBA00022679"/>
    </source>
</evidence>
<sequence>MTIEPHPLLSAYYADRGERVAFVRALFDRTAGDYDRINNWFSFGSGDAYRRRVLAKAGFGPGQRVLDVATGTGLVARAIAKLQKGDGKIVGLDLSAGMLAVARARLPLDVVQGRAEALPLPDGSFDALTMGYALRHVADLATTFAEFKRVLAPGGRVVLLEIGRPSGAFAYGFAKLYLGHVIPALARVATGRDGAALMHYYWDTIDQCVAPTVILEALHEAGFEDVECRTELGMFRNYLARKPR</sequence>
<comment type="catalytic activity">
    <reaction evidence="5">
        <text>a 2-methoxy-6-(all-trans-polyprenyl)benzene-1,4-diol + S-adenosyl-L-methionine = a 5-methoxy-2-methyl-3-(all-trans-polyprenyl)benzene-1,4-diol + S-adenosyl-L-homocysteine + H(+)</text>
        <dbReference type="Rhea" id="RHEA:28286"/>
        <dbReference type="Rhea" id="RHEA-COMP:10858"/>
        <dbReference type="Rhea" id="RHEA-COMP:10859"/>
        <dbReference type="ChEBI" id="CHEBI:15378"/>
        <dbReference type="ChEBI" id="CHEBI:57856"/>
        <dbReference type="ChEBI" id="CHEBI:59789"/>
        <dbReference type="ChEBI" id="CHEBI:84166"/>
        <dbReference type="ChEBI" id="CHEBI:84167"/>
        <dbReference type="EC" id="2.1.1.201"/>
    </reaction>
</comment>
<comment type="caution">
    <text evidence="5">Lacks conserved residue(s) required for the propagation of feature annotation.</text>
</comment>
<organism evidence="6 7">
    <name type="scientific">Roseiterribacter gracilis</name>
    <dbReference type="NCBI Taxonomy" id="2812848"/>
    <lineage>
        <taxon>Bacteria</taxon>
        <taxon>Pseudomonadati</taxon>
        <taxon>Pseudomonadota</taxon>
        <taxon>Alphaproteobacteria</taxon>
        <taxon>Rhodospirillales</taxon>
        <taxon>Roseiterribacteraceae</taxon>
        <taxon>Roseiterribacter</taxon>
    </lineage>
</organism>